<protein>
    <recommendedName>
        <fullName evidence="2">Histidine phosphatase family protein</fullName>
    </recommendedName>
</protein>
<evidence type="ECO:0008006" key="2">
    <source>
        <dbReference type="Google" id="ProtNLM"/>
    </source>
</evidence>
<sequence length="130" mass="14840">MKPGEYLLSLLKEASDTQKTILFLRHSKRNSFAGIPDHLRPGVEITPEGRLMAREFGEALGQVTPGRRLFLAHTIARRCRMTAECICQGYSPASWFPMVEYPDEIGDPVLDPDAFIDLRERIGWQVLIRR</sequence>
<dbReference type="CDD" id="cd07040">
    <property type="entry name" value="HP"/>
    <property type="match status" value="1"/>
</dbReference>
<dbReference type="Gene3D" id="3.40.50.1240">
    <property type="entry name" value="Phosphoglycerate mutase-like"/>
    <property type="match status" value="1"/>
</dbReference>
<evidence type="ECO:0000313" key="1">
    <source>
        <dbReference type="EMBL" id="KUG05729.1"/>
    </source>
</evidence>
<proteinExistence type="predicted"/>
<gene>
    <name evidence="1" type="ORF">ASZ90_016837</name>
</gene>
<reference evidence="1" key="1">
    <citation type="journal article" date="2015" name="Proc. Natl. Acad. Sci. U.S.A.">
        <title>Networks of energetic and metabolic interactions define dynamics in microbial communities.</title>
        <authorList>
            <person name="Embree M."/>
            <person name="Liu J.K."/>
            <person name="Al-Bassam M.M."/>
            <person name="Zengler K."/>
        </authorList>
    </citation>
    <scope>NUCLEOTIDE SEQUENCE</scope>
</reference>
<accession>A0A0W8EB82</accession>
<dbReference type="InterPro" id="IPR029033">
    <property type="entry name" value="His_PPase_superfam"/>
</dbReference>
<comment type="caution">
    <text evidence="1">The sequence shown here is derived from an EMBL/GenBank/DDBJ whole genome shotgun (WGS) entry which is preliminary data.</text>
</comment>
<name>A0A0W8EB82_9ZZZZ</name>
<organism evidence="1">
    <name type="scientific">hydrocarbon metagenome</name>
    <dbReference type="NCBI Taxonomy" id="938273"/>
    <lineage>
        <taxon>unclassified sequences</taxon>
        <taxon>metagenomes</taxon>
        <taxon>ecological metagenomes</taxon>
    </lineage>
</organism>
<dbReference type="AlphaFoldDB" id="A0A0W8EB82"/>
<dbReference type="SUPFAM" id="SSF53254">
    <property type="entry name" value="Phosphoglycerate mutase-like"/>
    <property type="match status" value="1"/>
</dbReference>
<dbReference type="EMBL" id="LNQE01001774">
    <property type="protein sequence ID" value="KUG05729.1"/>
    <property type="molecule type" value="Genomic_DNA"/>
</dbReference>